<keyword evidence="14" id="KW-0739">Sodium transport</keyword>
<comment type="caution">
    <text evidence="22">The sequence shown here is derived from an EMBL/GenBank/DDBJ whole genome shotgun (WGS) entry which is preliminary data.</text>
</comment>
<evidence type="ECO:0000256" key="6">
    <source>
        <dbReference type="ARBA" id="ARBA00022692"/>
    </source>
</evidence>
<gene>
    <name evidence="22" type="ORF">GOODEAATRI_019626</name>
</gene>
<keyword evidence="8" id="KW-1133">Transmembrane helix</keyword>
<dbReference type="InterPro" id="IPR036179">
    <property type="entry name" value="Ig-like_dom_sf"/>
</dbReference>
<sequence length="160" mass="18315">MLLLPLTLLALQATLCHGACVEVDSDTEAVASKGFKLGCISCKKRGEVPSVAVVNWLFKGSDEVDYSPLLSSFCFMFQLYTYENKQGEVLDPRFYERLDWNGSKQTLDLQDGSIYILNVTYNDTGTYMCTFERTLMYYNYEFQINTTKLIHLNVVPKRKN</sequence>
<evidence type="ECO:0000313" key="22">
    <source>
        <dbReference type="EMBL" id="MEQ2168921.1"/>
    </source>
</evidence>
<evidence type="ECO:0000256" key="5">
    <source>
        <dbReference type="ARBA" id="ARBA00022475"/>
    </source>
</evidence>
<accession>A0ABV0NBZ7</accession>
<keyword evidence="15" id="KW-0966">Cell projection</keyword>
<evidence type="ECO:0000256" key="18">
    <source>
        <dbReference type="ARBA" id="ARBA00045714"/>
    </source>
</evidence>
<dbReference type="InterPro" id="IPR013106">
    <property type="entry name" value="Ig_V-set"/>
</dbReference>
<evidence type="ECO:0000256" key="13">
    <source>
        <dbReference type="ARBA" id="ARBA00023180"/>
    </source>
</evidence>
<dbReference type="Proteomes" id="UP001476798">
    <property type="component" value="Unassembled WGS sequence"/>
</dbReference>
<dbReference type="EMBL" id="JAHRIO010031742">
    <property type="protein sequence ID" value="MEQ2168921.1"/>
    <property type="molecule type" value="Genomic_DNA"/>
</dbReference>
<keyword evidence="12" id="KW-1015">Disulfide bond</keyword>
<evidence type="ECO:0000256" key="12">
    <source>
        <dbReference type="ARBA" id="ARBA00023157"/>
    </source>
</evidence>
<organism evidence="22 23">
    <name type="scientific">Goodea atripinnis</name>
    <dbReference type="NCBI Taxonomy" id="208336"/>
    <lineage>
        <taxon>Eukaryota</taxon>
        <taxon>Metazoa</taxon>
        <taxon>Chordata</taxon>
        <taxon>Craniata</taxon>
        <taxon>Vertebrata</taxon>
        <taxon>Euteleostomi</taxon>
        <taxon>Actinopterygii</taxon>
        <taxon>Neopterygii</taxon>
        <taxon>Teleostei</taxon>
        <taxon>Neoteleostei</taxon>
        <taxon>Acanthomorphata</taxon>
        <taxon>Ovalentaria</taxon>
        <taxon>Atherinomorphae</taxon>
        <taxon>Cyprinodontiformes</taxon>
        <taxon>Goodeidae</taxon>
        <taxon>Goodea</taxon>
    </lineage>
</organism>
<evidence type="ECO:0000256" key="17">
    <source>
        <dbReference type="ARBA" id="ARBA00024210"/>
    </source>
</evidence>
<reference evidence="22 23" key="1">
    <citation type="submission" date="2021-06" db="EMBL/GenBank/DDBJ databases">
        <authorList>
            <person name="Palmer J.M."/>
        </authorList>
    </citation>
    <scope>NUCLEOTIDE SEQUENCE [LARGE SCALE GENOMIC DNA]</scope>
    <source>
        <strain evidence="22 23">GA_2019</strain>
        <tissue evidence="22">Muscle</tissue>
    </source>
</reference>
<evidence type="ECO:0000256" key="7">
    <source>
        <dbReference type="ARBA" id="ARBA00022729"/>
    </source>
</evidence>
<evidence type="ECO:0000256" key="16">
    <source>
        <dbReference type="ARBA" id="ARBA00023319"/>
    </source>
</evidence>
<keyword evidence="4" id="KW-0813">Transport</keyword>
<dbReference type="InterPro" id="IPR027098">
    <property type="entry name" value="Na_channel_b1/b3"/>
</dbReference>
<protein>
    <recommendedName>
        <fullName evidence="19">Sodium channel regulatory subunit beta-1</fullName>
    </recommendedName>
</protein>
<feature type="signal peptide" evidence="20">
    <location>
        <begin position="1"/>
        <end position="18"/>
    </location>
</feature>
<evidence type="ECO:0000259" key="21">
    <source>
        <dbReference type="PROSITE" id="PS50835"/>
    </source>
</evidence>
<dbReference type="PANTHER" id="PTHR10546:SF2">
    <property type="entry name" value="SODIUM CHANNEL SUBUNIT BETA-1"/>
    <property type="match status" value="1"/>
</dbReference>
<evidence type="ECO:0000256" key="4">
    <source>
        <dbReference type="ARBA" id="ARBA00022448"/>
    </source>
</evidence>
<evidence type="ECO:0000256" key="8">
    <source>
        <dbReference type="ARBA" id="ARBA00022989"/>
    </source>
</evidence>
<dbReference type="InterPro" id="IPR007110">
    <property type="entry name" value="Ig-like_dom"/>
</dbReference>
<proteinExistence type="inferred from homology"/>
<dbReference type="Pfam" id="PF07686">
    <property type="entry name" value="V-set"/>
    <property type="match status" value="1"/>
</dbReference>
<evidence type="ECO:0000256" key="11">
    <source>
        <dbReference type="ARBA" id="ARBA00023136"/>
    </source>
</evidence>
<keyword evidence="7 20" id="KW-0732">Signal</keyword>
<dbReference type="PANTHER" id="PTHR10546">
    <property type="entry name" value="SODIUM CHANNEL SUBUNIT BETA-1 AND 3"/>
    <property type="match status" value="1"/>
</dbReference>
<dbReference type="Gene3D" id="2.60.40.10">
    <property type="entry name" value="Immunoglobulins"/>
    <property type="match status" value="1"/>
</dbReference>
<evidence type="ECO:0000256" key="19">
    <source>
        <dbReference type="ARBA" id="ARBA00047180"/>
    </source>
</evidence>
<dbReference type="InterPro" id="IPR013783">
    <property type="entry name" value="Ig-like_fold"/>
</dbReference>
<feature type="chain" id="PRO_5045688691" description="Sodium channel regulatory subunit beta-1" evidence="20">
    <location>
        <begin position="19"/>
        <end position="160"/>
    </location>
</feature>
<evidence type="ECO:0000256" key="9">
    <source>
        <dbReference type="ARBA" id="ARBA00023053"/>
    </source>
</evidence>
<dbReference type="PROSITE" id="PS50835">
    <property type="entry name" value="IG_LIKE"/>
    <property type="match status" value="1"/>
</dbReference>
<evidence type="ECO:0000256" key="10">
    <source>
        <dbReference type="ARBA" id="ARBA00023065"/>
    </source>
</evidence>
<keyword evidence="9" id="KW-0915">Sodium</keyword>
<keyword evidence="6" id="KW-0812">Transmembrane</keyword>
<keyword evidence="16" id="KW-0393">Immunoglobulin domain</keyword>
<comment type="similarity">
    <text evidence="17">Belongs to the sodium channel auxiliary subunit SCN1B (TC 8.A.17) family.</text>
</comment>
<evidence type="ECO:0000256" key="15">
    <source>
        <dbReference type="ARBA" id="ARBA00023273"/>
    </source>
</evidence>
<keyword evidence="13" id="KW-0325">Glycoprotein</keyword>
<keyword evidence="10" id="KW-0406">Ion transport</keyword>
<name>A0ABV0NBZ7_9TELE</name>
<evidence type="ECO:0000313" key="23">
    <source>
        <dbReference type="Proteomes" id="UP001476798"/>
    </source>
</evidence>
<feature type="domain" description="Ig-like" evidence="21">
    <location>
        <begin position="5"/>
        <end position="145"/>
    </location>
</feature>
<keyword evidence="5" id="KW-1003">Cell membrane</keyword>
<dbReference type="SUPFAM" id="SSF48726">
    <property type="entry name" value="Immunoglobulin"/>
    <property type="match status" value="1"/>
</dbReference>
<evidence type="ECO:0000256" key="20">
    <source>
        <dbReference type="SAM" id="SignalP"/>
    </source>
</evidence>
<evidence type="ECO:0000256" key="14">
    <source>
        <dbReference type="ARBA" id="ARBA00023201"/>
    </source>
</evidence>
<evidence type="ECO:0000256" key="3">
    <source>
        <dbReference type="ARBA" id="ARBA00004489"/>
    </source>
</evidence>
<comment type="subcellular location">
    <subcellularLocation>
        <location evidence="1">Cell membrane</location>
        <topology evidence="1">Single-pass type I membrane protein</topology>
    </subcellularLocation>
    <subcellularLocation>
        <location evidence="3">Cell projection</location>
        <location evidence="3">Axon</location>
    </subcellularLocation>
    <subcellularLocation>
        <location evidence="2">Perikaryon</location>
    </subcellularLocation>
</comment>
<comment type="function">
    <text evidence="18">Regulatory subunit of multiple voltage-gated sodium (Nav) channels directly mediating the depolarization of excitable membranes. Navs, also called VGSCs (voltage-gated sodium channels) or VDSCs (voltage-dependent sodium channels), operate by switching between closed and open conformations depending on the voltage difference across the membrane. In the open conformation they allow Na(+) ions to selectively pass through the pore, along their electrochemical gradient. The influx of Na+ ions provokes membrane depolarization, initiating the propagation of electrical signals throughout cells and tissues. The accessory beta subunits participate in localization and functional modulation of the Nav channels. Modulates the activity of SCN1A/Nav1.1, SCN2A/Nav1.2, SCN3A/Nav1.3, SCN4A/Nav1.4, SCN5A/Nav1.5, SCN8A/Nav1.6, SCN9A/Nav1.7 and SCN10A/Nav1.8.</text>
</comment>
<keyword evidence="23" id="KW-1185">Reference proteome</keyword>
<keyword evidence="11" id="KW-0472">Membrane</keyword>
<evidence type="ECO:0000256" key="1">
    <source>
        <dbReference type="ARBA" id="ARBA00004251"/>
    </source>
</evidence>
<evidence type="ECO:0000256" key="2">
    <source>
        <dbReference type="ARBA" id="ARBA00004484"/>
    </source>
</evidence>